<dbReference type="RefSeq" id="YP_009210796.1">
    <property type="nucleotide sequence ID" value="NC_028933.1"/>
</dbReference>
<dbReference type="OrthoDB" id="25718at10239"/>
<gene>
    <name evidence="1" type="ORF">PhiCHU_13</name>
</gene>
<organism evidence="1 2">
    <name type="scientific">Pseudomonas phage PhiCHU</name>
    <dbReference type="NCBI Taxonomy" id="1589273"/>
    <lineage>
        <taxon>Viruses</taxon>
        <taxon>Duplodnaviria</taxon>
        <taxon>Heunggongvirae</taxon>
        <taxon>Uroviricota</taxon>
        <taxon>Caudoviricetes</taxon>
        <taxon>Bruynoghevirus</taxon>
        <taxon>Bruynoghevirus CHU</taxon>
    </lineage>
</organism>
<keyword evidence="2" id="KW-1185">Reference proteome</keyword>
<proteinExistence type="predicted"/>
<reference evidence="1 2" key="1">
    <citation type="submission" date="2014-12" db="EMBL/GenBank/DDBJ databases">
        <authorList>
            <person name="Magill D.J."/>
            <person name="Shaburova O.V."/>
            <person name="Chesnokova E.N."/>
            <person name="Pleteneva E.A."/>
            <person name="Krylov V.N."/>
            <person name="Kulakov L.A."/>
        </authorList>
    </citation>
    <scope>NUCLEOTIDE SEQUENCE [LARGE SCALE GENOMIC DNA]</scope>
</reference>
<dbReference type="EMBL" id="KP233880">
    <property type="protein sequence ID" value="AJD82706.1"/>
    <property type="molecule type" value="Genomic_DNA"/>
</dbReference>
<dbReference type="GeneID" id="26637239"/>
<evidence type="ECO:0000313" key="1">
    <source>
        <dbReference type="EMBL" id="AJD82706.1"/>
    </source>
</evidence>
<name>A0A0B5A6F5_9CAUD</name>
<sequence length="48" mass="5559">MKSTEPQVYWLASPNGEVHLKVINFGQFITETLYELGIPVDHKVHRVH</sequence>
<evidence type="ECO:0000313" key="2">
    <source>
        <dbReference type="Proteomes" id="UP000031719"/>
    </source>
</evidence>
<dbReference type="Proteomes" id="UP000031719">
    <property type="component" value="Segment"/>
</dbReference>
<protein>
    <submittedName>
        <fullName evidence="1">Uncharacterized protein</fullName>
    </submittedName>
</protein>
<accession>A0A0B5A6F5</accession>
<dbReference type="KEGG" id="vg:26637239"/>